<accession>A0A419DDJ5</accession>
<dbReference type="Proteomes" id="UP000285655">
    <property type="component" value="Unassembled WGS sequence"/>
</dbReference>
<dbReference type="AlphaFoldDB" id="A0A419DDJ5"/>
<dbReference type="Pfam" id="PF18480">
    <property type="entry name" value="DUF5615"/>
    <property type="match status" value="1"/>
</dbReference>
<evidence type="ECO:0000313" key="2">
    <source>
        <dbReference type="EMBL" id="RJO61165.1"/>
    </source>
</evidence>
<dbReference type="InterPro" id="IPR041049">
    <property type="entry name" value="DUF5615"/>
</dbReference>
<comment type="caution">
    <text evidence="2">The sequence shown here is derived from an EMBL/GenBank/DDBJ whole genome shotgun (WGS) entry which is preliminary data.</text>
</comment>
<reference evidence="2 3" key="1">
    <citation type="journal article" date="2017" name="ISME J.">
        <title>Energy and carbon metabolisms in a deep terrestrial subsurface fluid microbial community.</title>
        <authorList>
            <person name="Momper L."/>
            <person name="Jungbluth S.P."/>
            <person name="Lee M.D."/>
            <person name="Amend J.P."/>
        </authorList>
    </citation>
    <scope>NUCLEOTIDE SEQUENCE [LARGE SCALE GENOMIC DNA]</scope>
    <source>
        <strain evidence="2">SURF_29</strain>
    </source>
</reference>
<protein>
    <recommendedName>
        <fullName evidence="1">DUF5615 domain-containing protein</fullName>
    </recommendedName>
</protein>
<evidence type="ECO:0000259" key="1">
    <source>
        <dbReference type="Pfam" id="PF18480"/>
    </source>
</evidence>
<sequence>MKFLADVNLPQSVIVALNTDGHDILDVKKINLKAKDIELIETAKREHRIILTLDKDFISLTQFPQYQAATIVIRLKDQKPEHILEHLKQLLEYQKEGILNTSLTIIREEKADSCPY</sequence>
<organism evidence="2 3">
    <name type="scientific">candidate division WS5 bacterium</name>
    <dbReference type="NCBI Taxonomy" id="2093353"/>
    <lineage>
        <taxon>Bacteria</taxon>
        <taxon>candidate division WS5</taxon>
    </lineage>
</organism>
<gene>
    <name evidence="2" type="ORF">C4544_03575</name>
</gene>
<dbReference type="EMBL" id="QZJW01000027">
    <property type="protein sequence ID" value="RJO61165.1"/>
    <property type="molecule type" value="Genomic_DNA"/>
</dbReference>
<evidence type="ECO:0000313" key="3">
    <source>
        <dbReference type="Proteomes" id="UP000285655"/>
    </source>
</evidence>
<proteinExistence type="predicted"/>
<name>A0A419DDJ5_9BACT</name>
<feature type="domain" description="DUF5615" evidence="1">
    <location>
        <begin position="1"/>
        <end position="107"/>
    </location>
</feature>